<keyword evidence="3" id="KW-1185">Reference proteome</keyword>
<keyword evidence="1" id="KW-0732">Signal</keyword>
<gene>
    <name evidence="2" type="ORF">M3P09_03685</name>
</gene>
<evidence type="ECO:0000256" key="1">
    <source>
        <dbReference type="SAM" id="SignalP"/>
    </source>
</evidence>
<reference evidence="2" key="1">
    <citation type="submission" date="2022-05" db="EMBL/GenBank/DDBJ databases">
        <authorList>
            <person name="Park J.-S."/>
        </authorList>
    </citation>
    <scope>NUCLEOTIDE SEQUENCE</scope>
    <source>
        <strain evidence="2">2012CJ34-3</strain>
    </source>
</reference>
<organism evidence="2 3">
    <name type="scientific">Jejuia spongiicola</name>
    <dbReference type="NCBI Taxonomy" id="2942207"/>
    <lineage>
        <taxon>Bacteria</taxon>
        <taxon>Pseudomonadati</taxon>
        <taxon>Bacteroidota</taxon>
        <taxon>Flavobacteriia</taxon>
        <taxon>Flavobacteriales</taxon>
        <taxon>Flavobacteriaceae</taxon>
        <taxon>Jejuia</taxon>
    </lineage>
</organism>
<comment type="caution">
    <text evidence="2">The sequence shown here is derived from an EMBL/GenBank/DDBJ whole genome shotgun (WGS) entry which is preliminary data.</text>
</comment>
<name>A0ABT0QAT5_9FLAO</name>
<evidence type="ECO:0000313" key="3">
    <source>
        <dbReference type="Proteomes" id="UP001165381"/>
    </source>
</evidence>
<dbReference type="Proteomes" id="UP001165381">
    <property type="component" value="Unassembled WGS sequence"/>
</dbReference>
<feature type="chain" id="PRO_5046900032" evidence="1">
    <location>
        <begin position="19"/>
        <end position="246"/>
    </location>
</feature>
<dbReference type="EMBL" id="JAMFLZ010000001">
    <property type="protein sequence ID" value="MCL6294080.1"/>
    <property type="molecule type" value="Genomic_DNA"/>
</dbReference>
<sequence length="246" mass="27337">MKNLFTLLLLVVTTVSFAQESTLLRLNYNKGDKYIMEMDMKQNMGEGAMIMDMAMEMPMEIIDVNDGVYSSEIGFKSIKMYMEQAGMKVSYDSNLKEEDLDEMAKMMSTQMKPMLETVLSSKTNIYGEVLEMKMLEGTGNADQFTSQAESVVYPKEAVTVGYSWTAEKDNNGMKINSTYTVKSINDKEVVIDVKGDISGSSTGSLTGVMNIDKVSGVPTLSTIDMNFEMMGQKVVTKVVIGMKEVE</sequence>
<dbReference type="InterPro" id="IPR046230">
    <property type="entry name" value="DUF6263"/>
</dbReference>
<feature type="signal peptide" evidence="1">
    <location>
        <begin position="1"/>
        <end position="18"/>
    </location>
</feature>
<proteinExistence type="predicted"/>
<evidence type="ECO:0000313" key="2">
    <source>
        <dbReference type="EMBL" id="MCL6294080.1"/>
    </source>
</evidence>
<dbReference type="RefSeq" id="WP_249972072.1">
    <property type="nucleotide sequence ID" value="NZ_JAMFLZ010000001.1"/>
</dbReference>
<dbReference type="Pfam" id="PF19777">
    <property type="entry name" value="DUF6263"/>
    <property type="match status" value="1"/>
</dbReference>
<accession>A0ABT0QAT5</accession>
<protein>
    <submittedName>
        <fullName evidence="2">DUF6263 family protein</fullName>
    </submittedName>
</protein>